<dbReference type="InterPro" id="IPR050697">
    <property type="entry name" value="Adenylyl/Guanylyl_Cyclase_3/4"/>
</dbReference>
<dbReference type="InterPro" id="IPR029787">
    <property type="entry name" value="Nucleotide_cyclase"/>
</dbReference>
<proteinExistence type="predicted"/>
<evidence type="ECO:0000313" key="3">
    <source>
        <dbReference type="Proteomes" id="UP000581135"/>
    </source>
</evidence>
<dbReference type="Proteomes" id="UP000581135">
    <property type="component" value="Unassembled WGS sequence"/>
</dbReference>
<dbReference type="Gene3D" id="3.30.70.1230">
    <property type="entry name" value="Nucleotide cyclase"/>
    <property type="match status" value="1"/>
</dbReference>
<dbReference type="EC" id="4.6.1.1" evidence="2"/>
<dbReference type="GO" id="GO:0035556">
    <property type="term" value="P:intracellular signal transduction"/>
    <property type="evidence" value="ECO:0007669"/>
    <property type="project" value="InterPro"/>
</dbReference>
<keyword evidence="2" id="KW-0456">Lyase</keyword>
<dbReference type="SUPFAM" id="SSF55073">
    <property type="entry name" value="Nucleotide cyclase"/>
    <property type="match status" value="1"/>
</dbReference>
<name>A0A839SU94_9PROT</name>
<dbReference type="EMBL" id="JACHXA010000004">
    <property type="protein sequence ID" value="MBB3065569.1"/>
    <property type="molecule type" value="Genomic_DNA"/>
</dbReference>
<dbReference type="GO" id="GO:0006171">
    <property type="term" value="P:cAMP biosynthetic process"/>
    <property type="evidence" value="ECO:0007669"/>
    <property type="project" value="TreeGrafter"/>
</dbReference>
<evidence type="ECO:0000313" key="2">
    <source>
        <dbReference type="EMBL" id="MBB3065569.1"/>
    </source>
</evidence>
<evidence type="ECO:0000259" key="1">
    <source>
        <dbReference type="PROSITE" id="PS50125"/>
    </source>
</evidence>
<dbReference type="PANTHER" id="PTHR43081:SF11">
    <property type="entry name" value="BLR2264 PROTEIN"/>
    <property type="match status" value="1"/>
</dbReference>
<sequence length="399" mass="44576">MHHSDDPEDLRDWLLSQHDSFGRGTLFFDAFARQLILRGVPTDRMTLHMRQLNPGLRARSFHWSRDSGGAIEVKRGHGVEKHEDYIHSPVRDIFEGGDTNKVIERRLDRHKDPKDYPILSELKQQGYVHYLMLPVPLWILGPAALSIATRHTDGFSQRHLDILESSLKAFGTALELQETRSLARTLLDTYVGHDAGERILRGSILRGDSEAVHAVLFYCDLRNFTPLSESEPLPHVIELLDRYFETVGKCLTDAGGEILKFIGDGILAIFPCPEGHTYHCTACKQALGAAQAAQAAMAKRRKEEDDFDLTCGIALHVGDVRFGNVGTTDRLDFTVIGPAVNMVTRIEPFSKKTEDGIVVSAEFAERESDVNYRSLGKFPLKGIGDWKEILTTKSASAAD</sequence>
<gene>
    <name evidence="2" type="ORF">FHR98_001856</name>
</gene>
<dbReference type="AlphaFoldDB" id="A0A839SU94"/>
<dbReference type="RefSeq" id="WP_183416384.1">
    <property type="nucleotide sequence ID" value="NZ_JACHXA010000004.1"/>
</dbReference>
<reference evidence="2 3" key="1">
    <citation type="submission" date="2020-08" db="EMBL/GenBank/DDBJ databases">
        <title>Genomic Encyclopedia of Type Strains, Phase III (KMG-III): the genomes of soil and plant-associated and newly described type strains.</title>
        <authorList>
            <person name="Whitman W."/>
        </authorList>
    </citation>
    <scope>NUCLEOTIDE SEQUENCE [LARGE SCALE GENOMIC DNA]</scope>
    <source>
        <strain evidence="2 3">CECT 8803</strain>
    </source>
</reference>
<dbReference type="PANTHER" id="PTHR43081">
    <property type="entry name" value="ADENYLATE CYCLASE, TERMINAL-DIFFERENTIATION SPECIFIC-RELATED"/>
    <property type="match status" value="1"/>
</dbReference>
<protein>
    <submittedName>
        <fullName evidence="2">Adenylate cyclase</fullName>
        <ecNumber evidence="2">4.6.1.1</ecNumber>
    </submittedName>
</protein>
<dbReference type="InterPro" id="IPR001054">
    <property type="entry name" value="A/G_cyclase"/>
</dbReference>
<dbReference type="CDD" id="cd07302">
    <property type="entry name" value="CHD"/>
    <property type="match status" value="1"/>
</dbReference>
<accession>A0A839SU94</accession>
<dbReference type="PROSITE" id="PS50125">
    <property type="entry name" value="GUANYLATE_CYCLASE_2"/>
    <property type="match status" value="1"/>
</dbReference>
<comment type="caution">
    <text evidence="2">The sequence shown here is derived from an EMBL/GenBank/DDBJ whole genome shotgun (WGS) entry which is preliminary data.</text>
</comment>
<dbReference type="GO" id="GO:0004016">
    <property type="term" value="F:adenylate cyclase activity"/>
    <property type="evidence" value="ECO:0007669"/>
    <property type="project" value="UniProtKB-EC"/>
</dbReference>
<keyword evidence="3" id="KW-1185">Reference proteome</keyword>
<dbReference type="Pfam" id="PF00211">
    <property type="entry name" value="Guanylate_cyc"/>
    <property type="match status" value="1"/>
</dbReference>
<feature type="domain" description="Guanylate cyclase" evidence="1">
    <location>
        <begin position="215"/>
        <end position="347"/>
    </location>
</feature>
<dbReference type="SMART" id="SM00044">
    <property type="entry name" value="CYCc"/>
    <property type="match status" value="1"/>
</dbReference>
<organism evidence="2 3">
    <name type="scientific">Limibacillus halophilus</name>
    <dbReference type="NCBI Taxonomy" id="1579333"/>
    <lineage>
        <taxon>Bacteria</taxon>
        <taxon>Pseudomonadati</taxon>
        <taxon>Pseudomonadota</taxon>
        <taxon>Alphaproteobacteria</taxon>
        <taxon>Rhodospirillales</taxon>
        <taxon>Rhodovibrionaceae</taxon>
        <taxon>Limibacillus</taxon>
    </lineage>
</organism>